<dbReference type="Gene3D" id="3.30.40.10">
    <property type="entry name" value="Zinc/RING finger domain, C3HC4 (zinc finger)"/>
    <property type="match status" value="1"/>
</dbReference>
<dbReference type="InterPro" id="IPR013083">
    <property type="entry name" value="Znf_RING/FYVE/PHD"/>
</dbReference>
<evidence type="ECO:0008006" key="14">
    <source>
        <dbReference type="Google" id="ProtNLM"/>
    </source>
</evidence>
<dbReference type="Gene3D" id="3.40.50.10810">
    <property type="entry name" value="Tandem AAA-ATPase domain"/>
    <property type="match status" value="1"/>
</dbReference>
<feature type="region of interest" description="Disordered" evidence="9">
    <location>
        <begin position="305"/>
        <end position="348"/>
    </location>
</feature>
<evidence type="ECO:0000256" key="4">
    <source>
        <dbReference type="ARBA" id="ARBA00022801"/>
    </source>
</evidence>
<dbReference type="InterPro" id="IPR038718">
    <property type="entry name" value="SNF2-like_sf"/>
</dbReference>
<evidence type="ECO:0000313" key="12">
    <source>
        <dbReference type="EMBL" id="KIM23780.1"/>
    </source>
</evidence>
<dbReference type="GO" id="GO:0000209">
    <property type="term" value="P:protein polyubiquitination"/>
    <property type="evidence" value="ECO:0007669"/>
    <property type="project" value="TreeGrafter"/>
</dbReference>
<reference evidence="13" key="2">
    <citation type="submission" date="2015-01" db="EMBL/GenBank/DDBJ databases">
        <title>Evolutionary Origins and Diversification of the Mycorrhizal Mutualists.</title>
        <authorList>
            <consortium name="DOE Joint Genome Institute"/>
            <consortium name="Mycorrhizal Genomics Consortium"/>
            <person name="Kohler A."/>
            <person name="Kuo A."/>
            <person name="Nagy L.G."/>
            <person name="Floudas D."/>
            <person name="Copeland A."/>
            <person name="Barry K.W."/>
            <person name="Cichocki N."/>
            <person name="Veneault-Fourrey C."/>
            <person name="LaButti K."/>
            <person name="Lindquist E.A."/>
            <person name="Lipzen A."/>
            <person name="Lundell T."/>
            <person name="Morin E."/>
            <person name="Murat C."/>
            <person name="Riley R."/>
            <person name="Ohm R."/>
            <person name="Sun H."/>
            <person name="Tunlid A."/>
            <person name="Henrissat B."/>
            <person name="Grigoriev I.V."/>
            <person name="Hibbett D.S."/>
            <person name="Martin F."/>
        </authorList>
    </citation>
    <scope>NUCLEOTIDE SEQUENCE [LARGE SCALE GENOMIC DNA]</scope>
    <source>
        <strain evidence="13">MAFF 305830</strain>
    </source>
</reference>
<dbReference type="PANTHER" id="PTHR45865:SF1">
    <property type="entry name" value="E3 UBIQUITIN-PROTEIN LIGASE SHPRH"/>
    <property type="match status" value="1"/>
</dbReference>
<dbReference type="InterPro" id="IPR014001">
    <property type="entry name" value="Helicase_ATP-bd"/>
</dbReference>
<evidence type="ECO:0000313" key="13">
    <source>
        <dbReference type="Proteomes" id="UP000054097"/>
    </source>
</evidence>
<dbReference type="Proteomes" id="UP000054097">
    <property type="component" value="Unassembled WGS sequence"/>
</dbReference>
<evidence type="ECO:0000256" key="7">
    <source>
        <dbReference type="PROSITE-ProRule" id="PRU00175"/>
    </source>
</evidence>
<evidence type="ECO:0000256" key="1">
    <source>
        <dbReference type="ARBA" id="ARBA00022723"/>
    </source>
</evidence>
<evidence type="ECO:0000256" key="3">
    <source>
        <dbReference type="ARBA" id="ARBA00022771"/>
    </source>
</evidence>
<dbReference type="GO" id="GO:0016787">
    <property type="term" value="F:hydrolase activity"/>
    <property type="evidence" value="ECO:0007669"/>
    <property type="project" value="UniProtKB-KW"/>
</dbReference>
<dbReference type="PROSITE" id="PS00518">
    <property type="entry name" value="ZF_RING_1"/>
    <property type="match status" value="1"/>
</dbReference>
<keyword evidence="2" id="KW-0547">Nucleotide-binding</keyword>
<dbReference type="Gene3D" id="3.40.50.300">
    <property type="entry name" value="P-loop containing nucleotide triphosphate hydrolases"/>
    <property type="match status" value="1"/>
</dbReference>
<dbReference type="InterPro" id="IPR059033">
    <property type="entry name" value="C144_05_dom"/>
</dbReference>
<name>A0A0C3AGK6_SERVB</name>
<dbReference type="STRING" id="933852.A0A0C3AGK6"/>
<dbReference type="InterPro" id="IPR052583">
    <property type="entry name" value="ATP-helicase/E3_Ub-Ligase"/>
</dbReference>
<feature type="domain" description="RING-type" evidence="10">
    <location>
        <begin position="1118"/>
        <end position="1159"/>
    </location>
</feature>
<dbReference type="SMART" id="SM00487">
    <property type="entry name" value="DEXDc"/>
    <property type="match status" value="1"/>
</dbReference>
<dbReference type="InterPro" id="IPR017907">
    <property type="entry name" value="Znf_RING_CS"/>
</dbReference>
<reference evidence="12 13" key="1">
    <citation type="submission" date="2014-04" db="EMBL/GenBank/DDBJ databases">
        <authorList>
            <consortium name="DOE Joint Genome Institute"/>
            <person name="Kuo A."/>
            <person name="Zuccaro A."/>
            <person name="Kohler A."/>
            <person name="Nagy L.G."/>
            <person name="Floudas D."/>
            <person name="Copeland A."/>
            <person name="Barry K.W."/>
            <person name="Cichocki N."/>
            <person name="Veneault-Fourrey C."/>
            <person name="LaButti K."/>
            <person name="Lindquist E.A."/>
            <person name="Lipzen A."/>
            <person name="Lundell T."/>
            <person name="Morin E."/>
            <person name="Murat C."/>
            <person name="Sun H."/>
            <person name="Tunlid A."/>
            <person name="Henrissat B."/>
            <person name="Grigoriev I.V."/>
            <person name="Hibbett D.S."/>
            <person name="Martin F."/>
            <person name="Nordberg H.P."/>
            <person name="Cantor M.N."/>
            <person name="Hua S.X."/>
        </authorList>
    </citation>
    <scope>NUCLEOTIDE SEQUENCE [LARGE SCALE GENOMIC DNA]</scope>
    <source>
        <strain evidence="12 13">MAFF 305830</strain>
    </source>
</reference>
<evidence type="ECO:0000256" key="9">
    <source>
        <dbReference type="SAM" id="MobiDB-lite"/>
    </source>
</evidence>
<feature type="coiled-coil region" evidence="8">
    <location>
        <begin position="633"/>
        <end position="690"/>
    </location>
</feature>
<feature type="compositionally biased region" description="Basic residues" evidence="9">
    <location>
        <begin position="314"/>
        <end position="328"/>
    </location>
</feature>
<gene>
    <name evidence="12" type="ORF">M408DRAFT_332149</name>
</gene>
<proteinExistence type="predicted"/>
<dbReference type="GO" id="GO:0061630">
    <property type="term" value="F:ubiquitin protein ligase activity"/>
    <property type="evidence" value="ECO:0007669"/>
    <property type="project" value="TreeGrafter"/>
</dbReference>
<dbReference type="Pfam" id="PF00176">
    <property type="entry name" value="SNF2-rel_dom"/>
    <property type="match status" value="1"/>
</dbReference>
<dbReference type="PANTHER" id="PTHR45865">
    <property type="entry name" value="E3 UBIQUITIN-PROTEIN LIGASE SHPRH FAMILY MEMBER"/>
    <property type="match status" value="1"/>
</dbReference>
<keyword evidence="3 7" id="KW-0863">Zinc-finger</keyword>
<dbReference type="InterPro" id="IPR000330">
    <property type="entry name" value="SNF2_N"/>
</dbReference>
<sequence length="1454" mass="164153">MPVVGDIASLKRHEFTSRHHDLIRACLDLCDCGRADIVSKLTVHPSHEAFRHDATFRTVDIDIEGTIFVIAIEIRSTLHLLDQPGNLTAISSEAQRRVLHELFPRFSDKEQHRITVPAFITSLKPAPSLPTPALSQYIQPKGLTCQLLPFQQRSVFWMLNREGFTVSNKGEITPTSSTFVPPYLWEQVSSPSGETLYLNRLEGSLLRAKSLENTESVKGGILAEEVGCGKTVESIALIVLNSPKTRGPWNVNWNDLVQIPLHEVKTTLIVTPQSLQKQWIDELSKHAPTLKVIQFDGWRHIEAMMGAGKESPKKPKKRTKASKKRTSKGWRGDYESDEHEADHSVSDTGNDMSLQEEWANFCQQYDVVITTYHVLTQELNVAKGAVSRPRRDNVEYGERSLPKSPLIMVEFWRVIMDEVQLSGGVNTVEMVSRVPRVNSFAVSGTPARSTVADLLHVLMFLRVPSHVTDRRTWKRLLSPAFNEEFIGLFDTHLAVRTTKAQVKDEFQLPTQTRYIVPIEFGKVERTIYDDVLETALAQLHVDARGVAAFSGWQMDLSALRNWLHKLRQACTHPQVGGAGKIEKIIGQRGIKSMEEVLETMVENTEDQLVIDRRRKIGLLLRRSHLLILGQETNEELDRNVESLQIDALESTQKLISDDKTKIRGHQEAGMRMMEEAIAQKRERAERIAELGASEEQYKSGEKGKRKAQDLDIESDLSSDEYGSGGEEMIGDEVIGSIPSRTKHWKWWIKTDKGRMWKQRNKAFWARRRENLMLLHKVQLSLGDTYFRLKDSENETKFYAEAESTRILLLGVTEKNANQSIQSLAEELEKIASKDIGDSLEPATLESLLIGIPTKPGILTKTIFLEEQDVIEVLNEQTDLLFEWKGHILDLVTQKLIEDGQPDDDKTPYERALEVQQECEAYLSAYQSLLADRREALIAERTVLAAAEDRNVKKRKTAAALRTAPQPQKTENATLSNLDTERRELTAALKGRALKTLHVKLLEVVEGKARPEELAIAKAEATRLKGLISTQIKQMDRLDKQLAPIRKTFNDRIEYFRQLQAINDSVAPIGLEDQTVEEALAQCIEDYSAMENAVNTRQARQRYLNSIFHADEEEEDKSCVLCKCEFEKGVMLGCVHHFCEDCLLMWTAAKGTNKICPICRAPIDKDAIQRIHFGKYATPERDLDKHGLQSRQARGLENYNVLPEETRLKILEIDVISDKHGSKIMFLVKHLLYLAQEDPGSKSVVFSTWKAGLSIISDAFQRNGIKYIRIDTVGKTANPIRDFETDPRMQVLLLHGEKDVSGLNVTCACRCMIVEPTVNHSFEIQAIARIDRMGQTRPTEVFCYSVEGTVERSILDLGARQGLSLYTKDQACVTMDVTRLQREKERVDAPNRSKKTGDFIASGDDMLAIMFPHLYEGIIDDPESMVDGPVQQTTVDSIVQQTWGDAPAAPSGSGV</sequence>
<dbReference type="InterPro" id="IPR027417">
    <property type="entry name" value="P-loop_NTPase"/>
</dbReference>
<evidence type="ECO:0000259" key="10">
    <source>
        <dbReference type="PROSITE" id="PS50089"/>
    </source>
</evidence>
<dbReference type="OrthoDB" id="5330228at2759"/>
<keyword evidence="1" id="KW-0479">Metal-binding</keyword>
<protein>
    <recommendedName>
        <fullName evidence="14">RING-type domain-containing protein</fullName>
    </recommendedName>
</protein>
<feature type="region of interest" description="Disordered" evidence="9">
    <location>
        <begin position="690"/>
        <end position="734"/>
    </location>
</feature>
<evidence type="ECO:0000256" key="6">
    <source>
        <dbReference type="ARBA" id="ARBA00022840"/>
    </source>
</evidence>
<evidence type="ECO:0000259" key="11">
    <source>
        <dbReference type="PROSITE" id="PS51192"/>
    </source>
</evidence>
<dbReference type="SUPFAM" id="SSF52540">
    <property type="entry name" value="P-loop containing nucleoside triphosphate hydrolases"/>
    <property type="match status" value="2"/>
</dbReference>
<dbReference type="SUPFAM" id="SSF57850">
    <property type="entry name" value="RING/U-box"/>
    <property type="match status" value="1"/>
</dbReference>
<dbReference type="InterPro" id="IPR001841">
    <property type="entry name" value="Znf_RING"/>
</dbReference>
<evidence type="ECO:0000256" key="8">
    <source>
        <dbReference type="SAM" id="Coils"/>
    </source>
</evidence>
<keyword evidence="13" id="KW-1185">Reference proteome</keyword>
<evidence type="ECO:0000256" key="5">
    <source>
        <dbReference type="ARBA" id="ARBA00022833"/>
    </source>
</evidence>
<dbReference type="Pfam" id="PF26021">
    <property type="entry name" value="Ferritin_C144_05"/>
    <property type="match status" value="1"/>
</dbReference>
<evidence type="ECO:0000256" key="2">
    <source>
        <dbReference type="ARBA" id="ARBA00022741"/>
    </source>
</evidence>
<dbReference type="HOGENOM" id="CLU_001592_2_1_1"/>
<dbReference type="GO" id="GO:0006974">
    <property type="term" value="P:DNA damage response"/>
    <property type="evidence" value="ECO:0007669"/>
    <property type="project" value="TreeGrafter"/>
</dbReference>
<dbReference type="GO" id="GO:0005634">
    <property type="term" value="C:nucleus"/>
    <property type="evidence" value="ECO:0007669"/>
    <property type="project" value="TreeGrafter"/>
</dbReference>
<dbReference type="CDD" id="cd18793">
    <property type="entry name" value="SF2_C_SNF"/>
    <property type="match status" value="1"/>
</dbReference>
<dbReference type="InterPro" id="IPR049730">
    <property type="entry name" value="SNF2/RAD54-like_C"/>
</dbReference>
<dbReference type="EMBL" id="KN824332">
    <property type="protein sequence ID" value="KIM23780.1"/>
    <property type="molecule type" value="Genomic_DNA"/>
</dbReference>
<feature type="domain" description="Helicase ATP-binding" evidence="11">
    <location>
        <begin position="211"/>
        <end position="464"/>
    </location>
</feature>
<feature type="compositionally biased region" description="Basic and acidic residues" evidence="9">
    <location>
        <begin position="695"/>
        <end position="709"/>
    </location>
</feature>
<dbReference type="PROSITE" id="PS51192">
    <property type="entry name" value="HELICASE_ATP_BIND_1"/>
    <property type="match status" value="1"/>
</dbReference>
<dbReference type="SMART" id="SM00184">
    <property type="entry name" value="RING"/>
    <property type="match status" value="1"/>
</dbReference>
<accession>A0A0C3AGK6</accession>
<keyword evidence="8" id="KW-0175">Coiled coil</keyword>
<feature type="compositionally biased region" description="Basic and acidic residues" evidence="9">
    <location>
        <begin position="330"/>
        <end position="345"/>
    </location>
</feature>
<keyword evidence="6" id="KW-0067">ATP-binding</keyword>
<dbReference type="PROSITE" id="PS50089">
    <property type="entry name" value="ZF_RING_2"/>
    <property type="match status" value="1"/>
</dbReference>
<keyword evidence="5" id="KW-0862">Zinc</keyword>
<keyword evidence="4" id="KW-0378">Hydrolase</keyword>
<organism evidence="12 13">
    <name type="scientific">Serendipita vermifera MAFF 305830</name>
    <dbReference type="NCBI Taxonomy" id="933852"/>
    <lineage>
        <taxon>Eukaryota</taxon>
        <taxon>Fungi</taxon>
        <taxon>Dikarya</taxon>
        <taxon>Basidiomycota</taxon>
        <taxon>Agaricomycotina</taxon>
        <taxon>Agaricomycetes</taxon>
        <taxon>Sebacinales</taxon>
        <taxon>Serendipitaceae</taxon>
        <taxon>Serendipita</taxon>
    </lineage>
</organism>
<dbReference type="GO" id="GO:0005524">
    <property type="term" value="F:ATP binding"/>
    <property type="evidence" value="ECO:0007669"/>
    <property type="project" value="InterPro"/>
</dbReference>
<dbReference type="GO" id="GO:0008270">
    <property type="term" value="F:zinc ion binding"/>
    <property type="evidence" value="ECO:0007669"/>
    <property type="project" value="UniProtKB-KW"/>
</dbReference>